<evidence type="ECO:0000256" key="5">
    <source>
        <dbReference type="ARBA" id="ARBA00023065"/>
    </source>
</evidence>
<dbReference type="GO" id="GO:0016020">
    <property type="term" value="C:membrane"/>
    <property type="evidence" value="ECO:0007669"/>
    <property type="project" value="UniProtKB-SubCell"/>
</dbReference>
<feature type="domain" description="UspA" evidence="9">
    <location>
        <begin position="641"/>
        <end position="779"/>
    </location>
</feature>
<organism evidence="11 12">
    <name type="scientific">Halomarina ordinaria</name>
    <dbReference type="NCBI Taxonomy" id="3033939"/>
    <lineage>
        <taxon>Archaea</taxon>
        <taxon>Methanobacteriati</taxon>
        <taxon>Methanobacteriota</taxon>
        <taxon>Stenosarchaea group</taxon>
        <taxon>Halobacteria</taxon>
        <taxon>Halobacteriales</taxon>
        <taxon>Natronomonadaceae</taxon>
        <taxon>Halomarina</taxon>
    </lineage>
</organism>
<feature type="transmembrane region" description="Helical" evidence="8">
    <location>
        <begin position="69"/>
        <end position="88"/>
    </location>
</feature>
<feature type="transmembrane region" description="Helical" evidence="8">
    <location>
        <begin position="132"/>
        <end position="155"/>
    </location>
</feature>
<feature type="transmembrane region" description="Helical" evidence="8">
    <location>
        <begin position="36"/>
        <end position="57"/>
    </location>
</feature>
<comment type="subcellular location">
    <subcellularLocation>
        <location evidence="1">Membrane</location>
        <topology evidence="1">Multi-pass membrane protein</topology>
    </subcellularLocation>
</comment>
<reference evidence="11 12" key="1">
    <citation type="journal article" date="2019" name="Int. J. Syst. Evol. Microbiol.">
        <title>The Global Catalogue of Microorganisms (GCM) 10K type strain sequencing project: providing services to taxonomists for standard genome sequencing and annotation.</title>
        <authorList>
            <consortium name="The Broad Institute Genomics Platform"/>
            <consortium name="The Broad Institute Genome Sequencing Center for Infectious Disease"/>
            <person name="Wu L."/>
            <person name="Ma J."/>
        </authorList>
    </citation>
    <scope>NUCLEOTIDE SEQUENCE [LARGE SCALE GENOMIC DNA]</scope>
    <source>
        <strain evidence="11 12">PSRA2</strain>
    </source>
</reference>
<dbReference type="InterPro" id="IPR006153">
    <property type="entry name" value="Cation/H_exchanger_TM"/>
</dbReference>
<accession>A0ABD5U746</accession>
<evidence type="ECO:0000256" key="3">
    <source>
        <dbReference type="ARBA" id="ARBA00022692"/>
    </source>
</evidence>
<keyword evidence="3 8" id="KW-0812">Transmembrane</keyword>
<feature type="transmembrane region" description="Helical" evidence="8">
    <location>
        <begin position="418"/>
        <end position="438"/>
    </location>
</feature>
<dbReference type="InterPro" id="IPR014729">
    <property type="entry name" value="Rossmann-like_a/b/a_fold"/>
</dbReference>
<comment type="caution">
    <text evidence="11">The sequence shown here is derived from an EMBL/GenBank/DDBJ whole genome shotgun (WGS) entry which is preliminary data.</text>
</comment>
<dbReference type="InterPro" id="IPR006016">
    <property type="entry name" value="UspA"/>
</dbReference>
<evidence type="ECO:0000256" key="8">
    <source>
        <dbReference type="SAM" id="Phobius"/>
    </source>
</evidence>
<keyword evidence="12" id="KW-1185">Reference proteome</keyword>
<evidence type="ECO:0000313" key="12">
    <source>
        <dbReference type="Proteomes" id="UP001596406"/>
    </source>
</evidence>
<dbReference type="Pfam" id="PF00999">
    <property type="entry name" value="Na_H_Exchanger"/>
    <property type="match status" value="1"/>
</dbReference>
<evidence type="ECO:0000256" key="4">
    <source>
        <dbReference type="ARBA" id="ARBA00022989"/>
    </source>
</evidence>
<keyword evidence="5" id="KW-0406">Ion transport</keyword>
<feature type="transmembrane region" description="Helical" evidence="8">
    <location>
        <begin position="351"/>
        <end position="374"/>
    </location>
</feature>
<dbReference type="PRINTS" id="PR01438">
    <property type="entry name" value="UNVRSLSTRESS"/>
</dbReference>
<proteinExistence type="predicted"/>
<evidence type="ECO:0000259" key="9">
    <source>
        <dbReference type="Pfam" id="PF00582"/>
    </source>
</evidence>
<feature type="transmembrane region" description="Helical" evidence="8">
    <location>
        <begin position="320"/>
        <end position="339"/>
    </location>
</feature>
<keyword evidence="6 8" id="KW-0472">Membrane</keyword>
<evidence type="ECO:0000256" key="6">
    <source>
        <dbReference type="ARBA" id="ARBA00023136"/>
    </source>
</evidence>
<dbReference type="PANTHER" id="PTHR32468:SF0">
    <property type="entry name" value="K(+)_H(+) ANTIPORTER 1"/>
    <property type="match status" value="1"/>
</dbReference>
<feature type="transmembrane region" description="Helical" evidence="8">
    <location>
        <begin position="100"/>
        <end position="120"/>
    </location>
</feature>
<feature type="domain" description="Cation/H+ exchanger transmembrane" evidence="10">
    <location>
        <begin position="47"/>
        <end position="438"/>
    </location>
</feature>
<keyword evidence="4 8" id="KW-1133">Transmembrane helix</keyword>
<dbReference type="Gene3D" id="1.20.1530.20">
    <property type="match status" value="1"/>
</dbReference>
<dbReference type="GO" id="GO:0006811">
    <property type="term" value="P:monoatomic ion transport"/>
    <property type="evidence" value="ECO:0007669"/>
    <property type="project" value="UniProtKB-KW"/>
</dbReference>
<feature type="transmembrane region" description="Helical" evidence="8">
    <location>
        <begin position="232"/>
        <end position="252"/>
    </location>
</feature>
<dbReference type="PANTHER" id="PTHR32468">
    <property type="entry name" value="CATION/H + ANTIPORTER"/>
    <property type="match status" value="1"/>
</dbReference>
<dbReference type="Pfam" id="PF00582">
    <property type="entry name" value="Usp"/>
    <property type="match status" value="2"/>
</dbReference>
<sequence length="782" mass="82401">MTDLPLPGSPAALVARAEAPSTALQTVVDPLGHHELLVVIVQLTLLLFVARALGIAFSRVGQPAVVGELLAGVVLGPSLFGVLLPGVYDAVFAVPESQFHLLEVISWVGLIMLLIVTGLETDVDLILRKGRVAVVLSLGGILLPFATGFALGWYLPSEFIASADQRLVFSLFIATAMSISAIPVIAKILIDLDIVRRDFGQLILAAGMVDDTIGWILLATVAGLAQSGTVDAASALRTVVSVVVFLVVAFTLGRRAVDGLVRWVDDVVGGETTMITLLVVLALAAGAVTQYLGLEAILGAFVVGILVGQVNRFDYQLRHLFEVVTLGIFAPVFFAIAGLRMDVAALLDPTVLLVGLVVLAVACVGKFGGVFVAGRAVGLSNWEAIGIGGGMNARGAMEIIVATIGLGLGILTTEMYSIIVMVALVTSLMAPAVIRWALPHIEVGEAERTRLEAEDEARRGFVGGLSRVLLPTRCSVESQFAARLLGDLVAGREVEVTTMYVSEGDDAGASTWTLDSLRGRVGRRAGRAVPSSPEDGEDHGSTASRCLDRMRSRIAATGESTVRGIVRAGGDDATRAVLDEARRGYDLLVLGTGTPGRRPDEPLFTDAVDTIIRDSPCPFLVVRSDHERFGDGEGVRDYPVERILLPTTGTTHNRRAAEAAFAVARARDAVVEVVNVVDPPRTTDVFATRPDVTPAMDLGADLVENEAAVGRRMGARVETRVVVADGDTDPEATVVSLAADTGADLVFLGSSVRNVTQRAFLGHRVDYILEEAPCPVAVVGSS</sequence>
<dbReference type="Gene3D" id="3.40.50.620">
    <property type="entry name" value="HUPs"/>
    <property type="match status" value="2"/>
</dbReference>
<dbReference type="CDD" id="cd00293">
    <property type="entry name" value="USP-like"/>
    <property type="match status" value="1"/>
</dbReference>
<feature type="transmembrane region" description="Helical" evidence="8">
    <location>
        <begin position="202"/>
        <end position="226"/>
    </location>
</feature>
<feature type="transmembrane region" description="Helical" evidence="8">
    <location>
        <begin position="291"/>
        <end position="308"/>
    </location>
</feature>
<feature type="domain" description="UspA" evidence="9">
    <location>
        <begin position="467"/>
        <end position="623"/>
    </location>
</feature>
<feature type="transmembrane region" description="Helical" evidence="8">
    <location>
        <begin position="395"/>
        <end position="412"/>
    </location>
</feature>
<dbReference type="SUPFAM" id="SSF52402">
    <property type="entry name" value="Adenine nucleotide alpha hydrolases-like"/>
    <property type="match status" value="2"/>
</dbReference>
<protein>
    <submittedName>
        <fullName evidence="11">Cation:proton antiporter</fullName>
    </submittedName>
</protein>
<dbReference type="RefSeq" id="WP_304446785.1">
    <property type="nucleotide sequence ID" value="NZ_JARRAH010000001.1"/>
</dbReference>
<evidence type="ECO:0000256" key="2">
    <source>
        <dbReference type="ARBA" id="ARBA00022448"/>
    </source>
</evidence>
<dbReference type="InterPro" id="IPR050794">
    <property type="entry name" value="CPA2_transporter"/>
</dbReference>
<keyword evidence="2" id="KW-0813">Transport</keyword>
<evidence type="ECO:0000256" key="1">
    <source>
        <dbReference type="ARBA" id="ARBA00004141"/>
    </source>
</evidence>
<feature type="region of interest" description="Disordered" evidence="7">
    <location>
        <begin position="523"/>
        <end position="546"/>
    </location>
</feature>
<dbReference type="Proteomes" id="UP001596406">
    <property type="component" value="Unassembled WGS sequence"/>
</dbReference>
<evidence type="ECO:0000313" key="11">
    <source>
        <dbReference type="EMBL" id="MFC6835077.1"/>
    </source>
</evidence>
<evidence type="ECO:0000256" key="7">
    <source>
        <dbReference type="SAM" id="MobiDB-lite"/>
    </source>
</evidence>
<dbReference type="InterPro" id="IPR006015">
    <property type="entry name" value="Universal_stress_UspA"/>
</dbReference>
<dbReference type="EMBL" id="JBHSXM010000001">
    <property type="protein sequence ID" value="MFC6835077.1"/>
    <property type="molecule type" value="Genomic_DNA"/>
</dbReference>
<dbReference type="InterPro" id="IPR038770">
    <property type="entry name" value="Na+/solute_symporter_sf"/>
</dbReference>
<dbReference type="AlphaFoldDB" id="A0ABD5U746"/>
<evidence type="ECO:0000259" key="10">
    <source>
        <dbReference type="Pfam" id="PF00999"/>
    </source>
</evidence>
<gene>
    <name evidence="11" type="ORF">ACFQHK_00975</name>
</gene>
<feature type="transmembrane region" description="Helical" evidence="8">
    <location>
        <begin position="167"/>
        <end position="190"/>
    </location>
</feature>
<name>A0ABD5U746_9EURY</name>